<proteinExistence type="predicted"/>
<evidence type="ECO:0000313" key="2">
    <source>
        <dbReference type="Proteomes" id="UP001328107"/>
    </source>
</evidence>
<dbReference type="Proteomes" id="UP001328107">
    <property type="component" value="Unassembled WGS sequence"/>
</dbReference>
<evidence type="ECO:0000313" key="1">
    <source>
        <dbReference type="EMBL" id="GMR33476.1"/>
    </source>
</evidence>
<accession>A0AAN4Z6K3</accession>
<organism evidence="1 2">
    <name type="scientific">Pristionchus mayeri</name>
    <dbReference type="NCBI Taxonomy" id="1317129"/>
    <lineage>
        <taxon>Eukaryota</taxon>
        <taxon>Metazoa</taxon>
        <taxon>Ecdysozoa</taxon>
        <taxon>Nematoda</taxon>
        <taxon>Chromadorea</taxon>
        <taxon>Rhabditida</taxon>
        <taxon>Rhabditina</taxon>
        <taxon>Diplogasteromorpha</taxon>
        <taxon>Diplogasteroidea</taxon>
        <taxon>Neodiplogasteridae</taxon>
        <taxon>Pristionchus</taxon>
    </lineage>
</organism>
<feature type="non-terminal residue" evidence="1">
    <location>
        <position position="1"/>
    </location>
</feature>
<name>A0AAN4Z6K3_9BILA</name>
<feature type="non-terminal residue" evidence="1">
    <location>
        <position position="136"/>
    </location>
</feature>
<sequence length="136" mass="15665">EADSHLSFLVSPCRLSRLLPLFFLRSQSRFLLCDESLSTRCRILPTQATLFANCWFLLALSLRLFEELPDDLERLSLVLCSSILVSDSVFFPSWTALFFARICRRLSRSFRRRLSIFSMRFLAAFSLSSPSFGPVI</sequence>
<comment type="caution">
    <text evidence="1">The sequence shown here is derived from an EMBL/GenBank/DDBJ whole genome shotgun (WGS) entry which is preliminary data.</text>
</comment>
<gene>
    <name evidence="1" type="ORF">PMAYCL1PPCAC_03671</name>
</gene>
<dbReference type="AlphaFoldDB" id="A0AAN4Z6K3"/>
<dbReference type="EMBL" id="BTRK01000001">
    <property type="protein sequence ID" value="GMR33476.1"/>
    <property type="molecule type" value="Genomic_DNA"/>
</dbReference>
<reference evidence="2" key="1">
    <citation type="submission" date="2022-10" db="EMBL/GenBank/DDBJ databases">
        <title>Genome assembly of Pristionchus species.</title>
        <authorList>
            <person name="Yoshida K."/>
            <person name="Sommer R.J."/>
        </authorList>
    </citation>
    <scope>NUCLEOTIDE SEQUENCE [LARGE SCALE GENOMIC DNA]</scope>
    <source>
        <strain evidence="2">RS5460</strain>
    </source>
</reference>
<keyword evidence="2" id="KW-1185">Reference proteome</keyword>
<protein>
    <submittedName>
        <fullName evidence="1">Uncharacterized protein</fullName>
    </submittedName>
</protein>